<dbReference type="PANTHER" id="PTHR43792">
    <property type="entry name" value="GNAT FAMILY, PUTATIVE (AFU_ORTHOLOGUE AFUA_3G00765)-RELATED-RELATED"/>
    <property type="match status" value="1"/>
</dbReference>
<dbReference type="RefSeq" id="WP_353543389.1">
    <property type="nucleotide sequence ID" value="NZ_BAABRN010000049.1"/>
</dbReference>
<evidence type="ECO:0000313" key="3">
    <source>
        <dbReference type="Proteomes" id="UP001458946"/>
    </source>
</evidence>
<evidence type="ECO:0000259" key="1">
    <source>
        <dbReference type="PROSITE" id="PS51186"/>
    </source>
</evidence>
<gene>
    <name evidence="2" type="ORF">Dxin01_03175</name>
</gene>
<dbReference type="Pfam" id="PF13302">
    <property type="entry name" value="Acetyltransf_3"/>
    <property type="match status" value="1"/>
</dbReference>
<evidence type="ECO:0000313" key="2">
    <source>
        <dbReference type="EMBL" id="GAA5503418.1"/>
    </source>
</evidence>
<protein>
    <recommendedName>
        <fullName evidence="1">N-acetyltransferase domain-containing protein</fullName>
    </recommendedName>
</protein>
<comment type="caution">
    <text evidence="2">The sequence shown here is derived from an EMBL/GenBank/DDBJ whole genome shotgun (WGS) entry which is preliminary data.</text>
</comment>
<reference evidence="2 3" key="1">
    <citation type="submission" date="2024-02" db="EMBL/GenBank/DDBJ databases">
        <title>Deinococcus xinjiangensis NBRC 107630.</title>
        <authorList>
            <person name="Ichikawa N."/>
            <person name="Katano-Makiyama Y."/>
            <person name="Hidaka K."/>
        </authorList>
    </citation>
    <scope>NUCLEOTIDE SEQUENCE [LARGE SCALE GENOMIC DNA]</scope>
    <source>
        <strain evidence="2 3">NBRC 107630</strain>
    </source>
</reference>
<dbReference type="InterPro" id="IPR000182">
    <property type="entry name" value="GNAT_dom"/>
</dbReference>
<organism evidence="2 3">
    <name type="scientific">Deinococcus xinjiangensis</name>
    <dbReference type="NCBI Taxonomy" id="457454"/>
    <lineage>
        <taxon>Bacteria</taxon>
        <taxon>Thermotogati</taxon>
        <taxon>Deinococcota</taxon>
        <taxon>Deinococci</taxon>
        <taxon>Deinococcales</taxon>
        <taxon>Deinococcaceae</taxon>
        <taxon>Deinococcus</taxon>
    </lineage>
</organism>
<feature type="domain" description="N-acetyltransferase" evidence="1">
    <location>
        <begin position="9"/>
        <end position="169"/>
    </location>
</feature>
<sequence>MTTLTTPRLTIRPLTEADLPALVAYRNDPEVARFQGWPLPSTPQQERQLISNSPLGAAGWVQRALVTPTGELVGDVGLNTQHPQAELGITLSRAAQGQGYAQEALEALLDFCFSELKLHRVHAAIDPRNRAVARLLLRLGFRHEGTHIQSYWHRGEWTDDAVYAVLREEWKRG</sequence>
<dbReference type="EMBL" id="BAABRN010000049">
    <property type="protein sequence ID" value="GAA5503418.1"/>
    <property type="molecule type" value="Genomic_DNA"/>
</dbReference>
<dbReference type="Proteomes" id="UP001458946">
    <property type="component" value="Unassembled WGS sequence"/>
</dbReference>
<name>A0ABP9VH68_9DEIO</name>
<dbReference type="PROSITE" id="PS51186">
    <property type="entry name" value="GNAT"/>
    <property type="match status" value="1"/>
</dbReference>
<dbReference type="Gene3D" id="3.40.630.30">
    <property type="match status" value="1"/>
</dbReference>
<accession>A0ABP9VH68</accession>
<dbReference type="InterPro" id="IPR016181">
    <property type="entry name" value="Acyl_CoA_acyltransferase"/>
</dbReference>
<keyword evidence="3" id="KW-1185">Reference proteome</keyword>
<dbReference type="InterPro" id="IPR051531">
    <property type="entry name" value="N-acetyltransferase"/>
</dbReference>
<dbReference type="PANTHER" id="PTHR43792:SF1">
    <property type="entry name" value="N-ACETYLTRANSFERASE DOMAIN-CONTAINING PROTEIN"/>
    <property type="match status" value="1"/>
</dbReference>
<proteinExistence type="predicted"/>
<dbReference type="SUPFAM" id="SSF55729">
    <property type="entry name" value="Acyl-CoA N-acyltransferases (Nat)"/>
    <property type="match status" value="1"/>
</dbReference>